<protein>
    <submittedName>
        <fullName evidence="1">Uncharacterized protein</fullName>
    </submittedName>
</protein>
<dbReference type="AlphaFoldDB" id="G4CJ79"/>
<gene>
    <name evidence="1" type="ORF">HMPREF9371_1668</name>
</gene>
<evidence type="ECO:0000313" key="2">
    <source>
        <dbReference type="Proteomes" id="UP000003019"/>
    </source>
</evidence>
<organism evidence="1 2">
    <name type="scientific">Neisseria shayeganii 871</name>
    <dbReference type="NCBI Taxonomy" id="1032488"/>
    <lineage>
        <taxon>Bacteria</taxon>
        <taxon>Pseudomonadati</taxon>
        <taxon>Pseudomonadota</taxon>
        <taxon>Betaproteobacteria</taxon>
        <taxon>Neisseriales</taxon>
        <taxon>Neisseriaceae</taxon>
        <taxon>Neisseria</taxon>
    </lineage>
</organism>
<evidence type="ECO:0000313" key="1">
    <source>
        <dbReference type="EMBL" id="EGY52173.1"/>
    </source>
</evidence>
<sequence>MYFFSSSKFRAKGGTVTVSWRFRNRCALKNLRQPMNGIHKTNIPFRRMPRRPPGFQVA</sequence>
<proteinExistence type="predicted"/>
<comment type="caution">
    <text evidence="1">The sequence shown here is derived from an EMBL/GenBank/DDBJ whole genome shotgun (WGS) entry which is preliminary data.</text>
</comment>
<dbReference type="STRING" id="1032488.HMPREF9371_1668"/>
<keyword evidence="2" id="KW-1185">Reference proteome</keyword>
<reference evidence="1 2" key="1">
    <citation type="submission" date="2011-05" db="EMBL/GenBank/DDBJ databases">
        <authorList>
            <person name="Muzny D."/>
            <person name="Qin X."/>
            <person name="Deng J."/>
            <person name="Jiang H."/>
            <person name="Liu Y."/>
            <person name="Qu J."/>
            <person name="Song X.-Z."/>
            <person name="Zhang L."/>
            <person name="Thornton R."/>
            <person name="Coyle M."/>
            <person name="Francisco L."/>
            <person name="Jackson L."/>
            <person name="Javaid M."/>
            <person name="Korchina V."/>
            <person name="Kovar C."/>
            <person name="Mata R."/>
            <person name="Mathew T."/>
            <person name="Ngo R."/>
            <person name="Nguyen L."/>
            <person name="Nguyen N."/>
            <person name="Okwuonu G."/>
            <person name="Ongeri F."/>
            <person name="Pham C."/>
            <person name="Simmons D."/>
            <person name="Wilczek-Boney K."/>
            <person name="Hale W."/>
            <person name="Jakkamsetti A."/>
            <person name="Pham P."/>
            <person name="Ruth R."/>
            <person name="San Lucas F."/>
            <person name="Warren J."/>
            <person name="Zhang J."/>
            <person name="Zhao Z."/>
            <person name="Zhou C."/>
            <person name="Zhu D."/>
            <person name="Lee S."/>
            <person name="Bess C."/>
            <person name="Blankenburg K."/>
            <person name="Forbes L."/>
            <person name="Fu Q."/>
            <person name="Gubbala S."/>
            <person name="Hirani K."/>
            <person name="Jayaseelan J.C."/>
            <person name="Lara F."/>
            <person name="Munidasa M."/>
            <person name="Palculict T."/>
            <person name="Patil S."/>
            <person name="Pu L.-L."/>
            <person name="Saada N."/>
            <person name="Tang L."/>
            <person name="Weissenberger G."/>
            <person name="Zhu Y."/>
            <person name="Hemphill L."/>
            <person name="Shang Y."/>
            <person name="Youmans B."/>
            <person name="Ayvaz T."/>
            <person name="Ross M."/>
            <person name="Santibanez J."/>
            <person name="Aqrawi P."/>
            <person name="Gross S."/>
            <person name="Joshi V."/>
            <person name="Fowler G."/>
            <person name="Nazareth L."/>
            <person name="Reid J."/>
            <person name="Worley K."/>
            <person name="Petrosino J."/>
            <person name="Highlander S."/>
            <person name="Gibbs R."/>
        </authorList>
    </citation>
    <scope>NUCLEOTIDE SEQUENCE [LARGE SCALE GENOMIC DNA]</scope>
    <source>
        <strain evidence="1 2">871</strain>
    </source>
</reference>
<dbReference type="Proteomes" id="UP000003019">
    <property type="component" value="Unassembled WGS sequence"/>
</dbReference>
<name>G4CJ79_9NEIS</name>
<dbReference type="HOGENOM" id="CLU_2974721_0_0_4"/>
<accession>G4CJ79</accession>
<dbReference type="EMBL" id="AGAY01000059">
    <property type="protein sequence ID" value="EGY52173.1"/>
    <property type="molecule type" value="Genomic_DNA"/>
</dbReference>